<reference evidence="1 2" key="1">
    <citation type="journal article" date="2019" name="New Phytol.">
        <title>Comparative genomics reveals unique wood-decay strategies and fruiting body development in the Schizophyllaceae.</title>
        <authorList>
            <person name="Almasi E."/>
            <person name="Sahu N."/>
            <person name="Krizsan K."/>
            <person name="Balint B."/>
            <person name="Kovacs G.M."/>
            <person name="Kiss B."/>
            <person name="Cseklye J."/>
            <person name="Drula E."/>
            <person name="Henrissat B."/>
            <person name="Nagy I."/>
            <person name="Chovatia M."/>
            <person name="Adam C."/>
            <person name="LaButti K."/>
            <person name="Lipzen A."/>
            <person name="Riley R."/>
            <person name="Grigoriev I.V."/>
            <person name="Nagy L.G."/>
        </authorList>
    </citation>
    <scope>NUCLEOTIDE SEQUENCE [LARGE SCALE GENOMIC DNA]</scope>
    <source>
        <strain evidence="1 2">NL-1724</strain>
    </source>
</reference>
<name>A0A550CG85_9AGAR</name>
<accession>A0A550CG85</accession>
<dbReference type="AlphaFoldDB" id="A0A550CG85"/>
<evidence type="ECO:0000313" key="2">
    <source>
        <dbReference type="Proteomes" id="UP000320762"/>
    </source>
</evidence>
<sequence>MHHLFHIPELVDAICEQLRLFPPLGGGERALARLSRTAHTFEVPALSALWHTQHTLGNVVRLLPNDVLMVESVLSHFPRPYTSQSLVSLSSFIRAPIDAELDRYRFYAPFIKELYITNDVFSFNLDNICQYLLEENPLPSIFSLHWLSPLSWRRMDVFLNADIGAVTLHKVHVFSELRYVLGQIKHTCINLVRFEMEMERVAPPHRLKGIDEAFADFLVDLPIRHLCMHSPLNDGCLARVGQLSDLVSLQLIEGRPGQHLPPGCLPRIRKLTMRCLTFGFADTLVGALLNSPLESFSCEYEPPWTATQQESLLLRITTAVQPATLRALRVVMVSHAPQLPTSTGSKSSLVTFTAIQPLLLFRSLEAITIETQDGCNFTDDELEAMGTSWPEMVHLNLCGCKHSAQQPRATLRGLVRLASLCPRLMRLSVVFDARNTSEVQWAAGDEALRGPSPMKSCRQWVLAGRG</sequence>
<gene>
    <name evidence="1" type="ORF">BD626DRAFT_456204</name>
</gene>
<evidence type="ECO:0008006" key="3">
    <source>
        <dbReference type="Google" id="ProtNLM"/>
    </source>
</evidence>
<organism evidence="1 2">
    <name type="scientific">Schizophyllum amplum</name>
    <dbReference type="NCBI Taxonomy" id="97359"/>
    <lineage>
        <taxon>Eukaryota</taxon>
        <taxon>Fungi</taxon>
        <taxon>Dikarya</taxon>
        <taxon>Basidiomycota</taxon>
        <taxon>Agaricomycotina</taxon>
        <taxon>Agaricomycetes</taxon>
        <taxon>Agaricomycetidae</taxon>
        <taxon>Agaricales</taxon>
        <taxon>Schizophyllaceae</taxon>
        <taxon>Schizophyllum</taxon>
    </lineage>
</organism>
<dbReference type="Gene3D" id="3.80.10.10">
    <property type="entry name" value="Ribonuclease Inhibitor"/>
    <property type="match status" value="1"/>
</dbReference>
<dbReference type="InterPro" id="IPR032675">
    <property type="entry name" value="LRR_dom_sf"/>
</dbReference>
<keyword evidence="2" id="KW-1185">Reference proteome</keyword>
<proteinExistence type="predicted"/>
<comment type="caution">
    <text evidence="1">The sequence shown here is derived from an EMBL/GenBank/DDBJ whole genome shotgun (WGS) entry which is preliminary data.</text>
</comment>
<dbReference type="OrthoDB" id="3543113at2759"/>
<dbReference type="Proteomes" id="UP000320762">
    <property type="component" value="Unassembled WGS sequence"/>
</dbReference>
<protein>
    <recommendedName>
        <fullName evidence="3">F-box domain-containing protein</fullName>
    </recommendedName>
</protein>
<dbReference type="EMBL" id="VDMD01000008">
    <property type="protein sequence ID" value="TRM63821.1"/>
    <property type="molecule type" value="Genomic_DNA"/>
</dbReference>
<evidence type="ECO:0000313" key="1">
    <source>
        <dbReference type="EMBL" id="TRM63821.1"/>
    </source>
</evidence>